<keyword evidence="2" id="KW-0805">Transcription regulation</keyword>
<dbReference type="NCBIfam" id="TIGR02983">
    <property type="entry name" value="SigE-fam_strep"/>
    <property type="match status" value="1"/>
</dbReference>
<dbReference type="CDD" id="cd06171">
    <property type="entry name" value="Sigma70_r4"/>
    <property type="match status" value="1"/>
</dbReference>
<organism evidence="8 9">
    <name type="scientific">Catellatospora chokoriensis</name>
    <dbReference type="NCBI Taxonomy" id="310353"/>
    <lineage>
        <taxon>Bacteria</taxon>
        <taxon>Bacillati</taxon>
        <taxon>Actinomycetota</taxon>
        <taxon>Actinomycetes</taxon>
        <taxon>Micromonosporales</taxon>
        <taxon>Micromonosporaceae</taxon>
        <taxon>Catellatospora</taxon>
    </lineage>
</organism>
<dbReference type="InterPro" id="IPR013324">
    <property type="entry name" value="RNA_pol_sigma_r3/r4-like"/>
</dbReference>
<dbReference type="Pfam" id="PF04542">
    <property type="entry name" value="Sigma70_r2"/>
    <property type="match status" value="1"/>
</dbReference>
<dbReference type="Pfam" id="PF04545">
    <property type="entry name" value="Sigma70_r4"/>
    <property type="match status" value="1"/>
</dbReference>
<dbReference type="GO" id="GO:0006352">
    <property type="term" value="P:DNA-templated transcription initiation"/>
    <property type="evidence" value="ECO:0007669"/>
    <property type="project" value="InterPro"/>
</dbReference>
<dbReference type="Gene3D" id="1.10.10.10">
    <property type="entry name" value="Winged helix-like DNA-binding domain superfamily/Winged helix DNA-binding domain"/>
    <property type="match status" value="1"/>
</dbReference>
<dbReference type="SUPFAM" id="SSF88659">
    <property type="entry name" value="Sigma3 and sigma4 domains of RNA polymerase sigma factors"/>
    <property type="match status" value="1"/>
</dbReference>
<evidence type="ECO:0000256" key="4">
    <source>
        <dbReference type="ARBA" id="ARBA00023125"/>
    </source>
</evidence>
<dbReference type="InterPro" id="IPR036388">
    <property type="entry name" value="WH-like_DNA-bd_sf"/>
</dbReference>
<sequence length="178" mass="20261">MDASRADEFEAFVRGRTPALLRAAYLLTGDQHLAEDLVNDALIRTHQVWHRLRDSSPEAYTRKIMYHLQISWWRRRKRSPERLTDLPPEPGAGLRHAVDEQARAVTRLALQDALGHLGARQRAVLVLRYFEDRTESEVAELLGVTVGTVKSQSSKALARLRTVAPHLLDSPISDRKLR</sequence>
<evidence type="ECO:0000313" key="8">
    <source>
        <dbReference type="EMBL" id="GIF92505.1"/>
    </source>
</evidence>
<comment type="similarity">
    <text evidence="1">Belongs to the sigma-70 factor family. ECF subfamily.</text>
</comment>
<evidence type="ECO:0000313" key="9">
    <source>
        <dbReference type="Proteomes" id="UP000619293"/>
    </source>
</evidence>
<dbReference type="PANTHER" id="PTHR43133:SF50">
    <property type="entry name" value="ECF RNA POLYMERASE SIGMA FACTOR SIGM"/>
    <property type="match status" value="1"/>
</dbReference>
<keyword evidence="3" id="KW-0731">Sigma factor</keyword>
<keyword evidence="4" id="KW-0238">DNA-binding</keyword>
<evidence type="ECO:0000256" key="1">
    <source>
        <dbReference type="ARBA" id="ARBA00010641"/>
    </source>
</evidence>
<feature type="domain" description="RNA polymerase sigma-70 region 2" evidence="6">
    <location>
        <begin position="17"/>
        <end position="78"/>
    </location>
</feature>
<dbReference type="NCBIfam" id="TIGR02937">
    <property type="entry name" value="sigma70-ECF"/>
    <property type="match status" value="1"/>
</dbReference>
<dbReference type="AlphaFoldDB" id="A0A8J3K888"/>
<dbReference type="GO" id="GO:0003677">
    <property type="term" value="F:DNA binding"/>
    <property type="evidence" value="ECO:0007669"/>
    <property type="project" value="UniProtKB-KW"/>
</dbReference>
<dbReference type="PANTHER" id="PTHR43133">
    <property type="entry name" value="RNA POLYMERASE ECF-TYPE SIGMA FACTO"/>
    <property type="match status" value="1"/>
</dbReference>
<dbReference type="InterPro" id="IPR007630">
    <property type="entry name" value="RNA_pol_sigma70_r4"/>
</dbReference>
<dbReference type="Gene3D" id="1.10.1740.10">
    <property type="match status" value="1"/>
</dbReference>
<dbReference type="SUPFAM" id="SSF88946">
    <property type="entry name" value="Sigma2 domain of RNA polymerase sigma factors"/>
    <property type="match status" value="1"/>
</dbReference>
<gene>
    <name evidence="8" type="ORF">Cch02nite_59490</name>
</gene>
<dbReference type="RefSeq" id="WP_191838538.1">
    <property type="nucleotide sequence ID" value="NZ_BAAALB010000005.1"/>
</dbReference>
<dbReference type="InterPro" id="IPR014284">
    <property type="entry name" value="RNA_pol_sigma-70_dom"/>
</dbReference>
<keyword evidence="8" id="KW-0240">DNA-directed RNA polymerase</keyword>
<evidence type="ECO:0000256" key="2">
    <source>
        <dbReference type="ARBA" id="ARBA00023015"/>
    </source>
</evidence>
<evidence type="ECO:0000256" key="5">
    <source>
        <dbReference type="ARBA" id="ARBA00023163"/>
    </source>
</evidence>
<evidence type="ECO:0000259" key="7">
    <source>
        <dbReference type="Pfam" id="PF04545"/>
    </source>
</evidence>
<dbReference type="InterPro" id="IPR007627">
    <property type="entry name" value="RNA_pol_sigma70_r2"/>
</dbReference>
<dbReference type="Proteomes" id="UP000619293">
    <property type="component" value="Unassembled WGS sequence"/>
</dbReference>
<dbReference type="InterPro" id="IPR013325">
    <property type="entry name" value="RNA_pol_sigma_r2"/>
</dbReference>
<dbReference type="GO" id="GO:0016987">
    <property type="term" value="F:sigma factor activity"/>
    <property type="evidence" value="ECO:0007669"/>
    <property type="project" value="UniProtKB-KW"/>
</dbReference>
<reference evidence="8 9" key="1">
    <citation type="submission" date="2021-01" db="EMBL/GenBank/DDBJ databases">
        <title>Whole genome shotgun sequence of Catellatospora chokoriensis NBRC 107358.</title>
        <authorList>
            <person name="Komaki H."/>
            <person name="Tamura T."/>
        </authorList>
    </citation>
    <scope>NUCLEOTIDE SEQUENCE [LARGE SCALE GENOMIC DNA]</scope>
    <source>
        <strain evidence="8 9">NBRC 107358</strain>
    </source>
</reference>
<dbReference type="EMBL" id="BONG01000046">
    <property type="protein sequence ID" value="GIF92505.1"/>
    <property type="molecule type" value="Genomic_DNA"/>
</dbReference>
<proteinExistence type="inferred from homology"/>
<dbReference type="InterPro" id="IPR039425">
    <property type="entry name" value="RNA_pol_sigma-70-like"/>
</dbReference>
<keyword evidence="9" id="KW-1185">Reference proteome</keyword>
<name>A0A8J3K888_9ACTN</name>
<accession>A0A8J3K888</accession>
<feature type="domain" description="RNA polymerase sigma-70 region 4" evidence="7">
    <location>
        <begin position="113"/>
        <end position="161"/>
    </location>
</feature>
<evidence type="ECO:0000259" key="6">
    <source>
        <dbReference type="Pfam" id="PF04542"/>
    </source>
</evidence>
<evidence type="ECO:0000256" key="3">
    <source>
        <dbReference type="ARBA" id="ARBA00023082"/>
    </source>
</evidence>
<comment type="caution">
    <text evidence="8">The sequence shown here is derived from an EMBL/GenBank/DDBJ whole genome shotgun (WGS) entry which is preliminary data.</text>
</comment>
<protein>
    <submittedName>
        <fullName evidence="8">DNA-directed RNA polymerase sigma-70 factor</fullName>
    </submittedName>
</protein>
<dbReference type="InterPro" id="IPR014325">
    <property type="entry name" value="RNA_pol_sigma-E_actinobac"/>
</dbReference>
<keyword evidence="5" id="KW-0804">Transcription</keyword>
<dbReference type="GO" id="GO:0000428">
    <property type="term" value="C:DNA-directed RNA polymerase complex"/>
    <property type="evidence" value="ECO:0007669"/>
    <property type="project" value="UniProtKB-KW"/>
</dbReference>